<dbReference type="OrthoDB" id="67851at2759"/>
<dbReference type="OMA" id="CCHEDST"/>
<dbReference type="Proteomes" id="UP000266841">
    <property type="component" value="Unassembled WGS sequence"/>
</dbReference>
<dbReference type="SUPFAM" id="SSF51735">
    <property type="entry name" value="NAD(P)-binding Rossmann-fold domains"/>
    <property type="match status" value="1"/>
</dbReference>
<keyword evidence="3" id="KW-0560">Oxidoreductase</keyword>
<dbReference type="InterPro" id="IPR036291">
    <property type="entry name" value="NAD(P)-bd_dom_sf"/>
</dbReference>
<dbReference type="eggNOG" id="ENOG502R9EZ">
    <property type="taxonomic scope" value="Eukaryota"/>
</dbReference>
<evidence type="ECO:0000313" key="5">
    <source>
        <dbReference type="EMBL" id="EJK74830.1"/>
    </source>
</evidence>
<dbReference type="Gene3D" id="3.30.360.10">
    <property type="entry name" value="Dihydrodipicolinate Reductase, domain 2"/>
    <property type="match status" value="1"/>
</dbReference>
<dbReference type="EMBL" id="AGNL01003338">
    <property type="protein sequence ID" value="EJK74830.1"/>
    <property type="molecule type" value="Genomic_DNA"/>
</dbReference>
<organism evidence="5 6">
    <name type="scientific">Thalassiosira oceanica</name>
    <name type="common">Marine diatom</name>
    <dbReference type="NCBI Taxonomy" id="159749"/>
    <lineage>
        <taxon>Eukaryota</taxon>
        <taxon>Sar</taxon>
        <taxon>Stramenopiles</taxon>
        <taxon>Ochrophyta</taxon>
        <taxon>Bacillariophyta</taxon>
        <taxon>Coscinodiscophyceae</taxon>
        <taxon>Thalassiosirophycidae</taxon>
        <taxon>Thalassiosirales</taxon>
        <taxon>Thalassiosiraceae</taxon>
        <taxon>Thalassiosira</taxon>
    </lineage>
</organism>
<dbReference type="PANTHER" id="PTHR43331">
    <property type="entry name" value="HOMOSERINE DEHYDROGENASE"/>
    <property type="match status" value="1"/>
</dbReference>
<dbReference type="PANTHER" id="PTHR43331:SF1">
    <property type="entry name" value="HOMOSERINE DEHYDROGENASE"/>
    <property type="match status" value="1"/>
</dbReference>
<gene>
    <name evidence="5" type="ORF">THAOC_03469</name>
</gene>
<sequence length="404" mass="44182">MEEIRLGFLGFGSVNRALARMLVARSQSGPDAGDPRLHLSIPVGHHGHTRLVPWRAVLIVTRRHGILAPPFGDSADGHWDIDLNAVLDRVASAGNTIDNLPFSSMGEDELSRVTNIHLGKRDDNSPNTLVEAIPSNPRGDGEPVISIIRSALNNKLNVVSANKTPLAHRSGDEGEIYWELQRLAAANNVQYLHESSLMDGVPIFSLWKTMPHARLTRVRGCLNSTTTVIISRMEGDLDDTSPDGETFEQALQYAKDMGIVEADESLDIDGYDAAVKLRALLVVMSGVNESVPSLEDIEMESIRHITVEEIRRAYSDGKRKYRVVASARLSESDQWDAAVKLELISPSDPLYNLKGSDASCQLSTDCLGPVTVVSTDPTIMDTAYGLYSDIIRVTACCHEDSTTQ</sequence>
<proteinExistence type="inferred from homology"/>
<feature type="domain" description="Homoserine dehydrogenase catalytic" evidence="4">
    <location>
        <begin position="208"/>
        <end position="391"/>
    </location>
</feature>
<keyword evidence="6" id="KW-1185">Reference proteome</keyword>
<dbReference type="InterPro" id="IPR001342">
    <property type="entry name" value="HDH_cat"/>
</dbReference>
<reference evidence="5 6" key="1">
    <citation type="journal article" date="2012" name="Genome Biol.">
        <title>Genome and low-iron response of an oceanic diatom adapted to chronic iron limitation.</title>
        <authorList>
            <person name="Lommer M."/>
            <person name="Specht M."/>
            <person name="Roy A.S."/>
            <person name="Kraemer L."/>
            <person name="Andreson R."/>
            <person name="Gutowska M.A."/>
            <person name="Wolf J."/>
            <person name="Bergner S.V."/>
            <person name="Schilhabel M.B."/>
            <person name="Klostermeier U.C."/>
            <person name="Beiko R.G."/>
            <person name="Rosenstiel P."/>
            <person name="Hippler M."/>
            <person name="Laroche J."/>
        </authorList>
    </citation>
    <scope>NUCLEOTIDE SEQUENCE [LARGE SCALE GENOMIC DNA]</scope>
    <source>
        <strain evidence="5 6">CCMP1005</strain>
    </source>
</reference>
<comment type="similarity">
    <text evidence="1">Belongs to the homoserine dehydrogenase family.</text>
</comment>
<protein>
    <recommendedName>
        <fullName evidence="2">homoserine dehydrogenase</fullName>
        <ecNumber evidence="2">1.1.1.3</ecNumber>
    </recommendedName>
</protein>
<evidence type="ECO:0000256" key="2">
    <source>
        <dbReference type="ARBA" id="ARBA00013213"/>
    </source>
</evidence>
<evidence type="ECO:0000256" key="1">
    <source>
        <dbReference type="ARBA" id="ARBA00006753"/>
    </source>
</evidence>
<dbReference type="UniPathway" id="UPA00050">
    <property type="reaction ID" value="UER00063"/>
</dbReference>
<dbReference type="SUPFAM" id="SSF55347">
    <property type="entry name" value="Glyceraldehyde-3-phosphate dehydrogenase-like, C-terminal domain"/>
    <property type="match status" value="1"/>
</dbReference>
<dbReference type="GO" id="GO:0009088">
    <property type="term" value="P:threonine biosynthetic process"/>
    <property type="evidence" value="ECO:0007669"/>
    <property type="project" value="UniProtKB-UniPathway"/>
</dbReference>
<dbReference type="Pfam" id="PF00742">
    <property type="entry name" value="Homoserine_dh"/>
    <property type="match status" value="1"/>
</dbReference>
<name>K0TBF5_THAOC</name>
<comment type="caution">
    <text evidence="5">The sequence shown here is derived from an EMBL/GenBank/DDBJ whole genome shotgun (WGS) entry which is preliminary data.</text>
</comment>
<dbReference type="AlphaFoldDB" id="K0TBF5"/>
<evidence type="ECO:0000313" key="6">
    <source>
        <dbReference type="Proteomes" id="UP000266841"/>
    </source>
</evidence>
<dbReference type="Gene3D" id="3.40.50.720">
    <property type="entry name" value="NAD(P)-binding Rossmann-like Domain"/>
    <property type="match status" value="1"/>
</dbReference>
<evidence type="ECO:0000259" key="4">
    <source>
        <dbReference type="Pfam" id="PF00742"/>
    </source>
</evidence>
<dbReference type="EC" id="1.1.1.3" evidence="2"/>
<evidence type="ECO:0000256" key="3">
    <source>
        <dbReference type="ARBA" id="ARBA00023002"/>
    </source>
</evidence>
<accession>K0TBF5</accession>
<dbReference type="GO" id="GO:0004412">
    <property type="term" value="F:homoserine dehydrogenase activity"/>
    <property type="evidence" value="ECO:0007669"/>
    <property type="project" value="UniProtKB-EC"/>
</dbReference>
<dbReference type="UniPathway" id="UPA00051">
    <property type="reaction ID" value="UER00465"/>
</dbReference>